<protein>
    <submittedName>
        <fullName evidence="1">Uncharacterized protein</fullName>
    </submittedName>
</protein>
<keyword evidence="2" id="KW-1185">Reference proteome</keyword>
<dbReference type="Proteomes" id="UP000679992">
    <property type="component" value="Unassembled WGS sequence"/>
</dbReference>
<reference evidence="1 2" key="1">
    <citation type="submission" date="2021-03" db="EMBL/GenBank/DDBJ databases">
        <title>Antimicrobial resistance genes in bacteria isolated from Japanese honey, and their potential for conferring macrolide and lincosamide resistance in the American foulbrood pathogen Paenibacillus larvae.</title>
        <authorList>
            <person name="Okamoto M."/>
            <person name="Kumagai M."/>
            <person name="Kanamori H."/>
            <person name="Takamatsu D."/>
        </authorList>
    </citation>
    <scope>NUCLEOTIDE SEQUENCE [LARGE SCALE GENOMIC DNA]</scope>
    <source>
        <strain evidence="1 2">J42TS3</strain>
    </source>
</reference>
<comment type="caution">
    <text evidence="1">The sequence shown here is derived from an EMBL/GenBank/DDBJ whole genome shotgun (WGS) entry which is preliminary data.</text>
</comment>
<sequence length="335" mass="38160">MIKAGTVLVKLEPSRSGYFTTLEAYEKLRRDGQVSSIELSEGLQVAPWRNRATGNYEYRGKVSFTTLQHDIEAAYGEKTLANQEYGQGSFVQIYIAGYDGNNRENNRSFGLEETGSEELSDTVISEDRWKNIQGSNHQHLLKRDLFCYQKCRDDFNSLMREGNDDDRIKDYCEKQLNELELLIQDTVQNLQQSIAVYGRLDTPTYDAGIRYLAGKHRHNQPELNAPIEQEITRLNETLMTKVEGELTKPAEQRSMNMSDLQKTAQWNQFIQLSGQIRQIKQELAGVQPGSSLAKRSELFKKLTPLLNRQIKIAETSLGTGKSIAKSLGRAQQVER</sequence>
<gene>
    <name evidence="1" type="ORF">J42TS3_20180</name>
</gene>
<evidence type="ECO:0000313" key="1">
    <source>
        <dbReference type="EMBL" id="GIP52983.1"/>
    </source>
</evidence>
<accession>A0ABQ4MAG7</accession>
<evidence type="ECO:0000313" key="2">
    <source>
        <dbReference type="Proteomes" id="UP000679992"/>
    </source>
</evidence>
<dbReference type="EMBL" id="BOSL01000005">
    <property type="protein sequence ID" value="GIP52983.1"/>
    <property type="molecule type" value="Genomic_DNA"/>
</dbReference>
<organism evidence="1 2">
    <name type="scientific">Paenibacillus vini</name>
    <dbReference type="NCBI Taxonomy" id="1476024"/>
    <lineage>
        <taxon>Bacteria</taxon>
        <taxon>Bacillati</taxon>
        <taxon>Bacillota</taxon>
        <taxon>Bacilli</taxon>
        <taxon>Bacillales</taxon>
        <taxon>Paenibacillaceae</taxon>
        <taxon>Paenibacillus</taxon>
    </lineage>
</organism>
<dbReference type="RefSeq" id="WP_213654659.1">
    <property type="nucleotide sequence ID" value="NZ_BOSL01000005.1"/>
</dbReference>
<proteinExistence type="predicted"/>
<name>A0ABQ4MAG7_9BACL</name>